<keyword evidence="9" id="KW-0720">Serine protease</keyword>
<evidence type="ECO:0000256" key="7">
    <source>
        <dbReference type="ARBA" id="ARBA00023180"/>
    </source>
</evidence>
<keyword evidence="3" id="KW-0399">Innate immunity</keyword>
<dbReference type="MEROPS" id="S01.200"/>
<dbReference type="Pfam" id="PF00089">
    <property type="entry name" value="Trypsin"/>
    <property type="match status" value="3"/>
</dbReference>
<gene>
    <name evidence="12" type="ORF">AgaP_AGAP012022</name>
</gene>
<feature type="domain" description="Peptidase S1" evidence="11">
    <location>
        <begin position="297"/>
        <end position="535"/>
    </location>
</feature>
<organism evidence="12">
    <name type="scientific">Anopheles gambiae</name>
    <name type="common">African malaria mosquito</name>
    <dbReference type="NCBI Taxonomy" id="7165"/>
    <lineage>
        <taxon>Eukaryota</taxon>
        <taxon>Metazoa</taxon>
        <taxon>Ecdysozoa</taxon>
        <taxon>Arthropoda</taxon>
        <taxon>Hexapoda</taxon>
        <taxon>Insecta</taxon>
        <taxon>Pterygota</taxon>
        <taxon>Neoptera</taxon>
        <taxon>Endopterygota</taxon>
        <taxon>Diptera</taxon>
        <taxon>Nematocera</taxon>
        <taxon>Culicoidea</taxon>
        <taxon>Culicidae</taxon>
        <taxon>Anophelinae</taxon>
        <taxon>Anopheles</taxon>
    </lineage>
</organism>
<evidence type="ECO:0000256" key="2">
    <source>
        <dbReference type="ARBA" id="ARBA00022525"/>
    </source>
</evidence>
<comment type="similarity">
    <text evidence="8">Belongs to the peptidase S1 family. CLIP subfamily.</text>
</comment>
<keyword evidence="7" id="KW-0325">Glycoprotein</keyword>
<evidence type="ECO:0000256" key="9">
    <source>
        <dbReference type="RuleBase" id="RU363034"/>
    </source>
</evidence>
<reference evidence="12" key="5">
    <citation type="submission" date="2011-05" db="EMBL/GenBank/DDBJ databases">
        <authorList>
            <consortium name="VectorBase"/>
        </authorList>
    </citation>
    <scope>NUCLEOTIDE SEQUENCE</scope>
    <source>
        <strain evidence="12">PEST</strain>
    </source>
</reference>
<dbReference type="STRING" id="7165.Q7PZP9"/>
<dbReference type="GO" id="GO:0045087">
    <property type="term" value="P:innate immune response"/>
    <property type="evidence" value="ECO:0007669"/>
    <property type="project" value="UniProtKB-KW"/>
</dbReference>
<sequence>SISDCEERFYKKIDPIKVAPAAGSPAYLREFAHIAAIGWTNEDQSVRWLCGGSLIWENFILTAAHCAADDNNVPPDVARMGDINIYSDEDDEFAQQLKIVEIIRHPKHKYNSNYYDIALMKLERNVTLHNTVAPTCLWLDDEIRFPELLAAGWGRTGFGEDTTKTLLKVQLAPITNDKCSTHYQRGVRKLENGLMDHQFCAGDEKMDTCPGDSGGPLHVKLFKKWKLVPFLVGVTSFGKACGISAPGVYVKVSKFSDWIIETLQRHGEMATRFKFEPLVCTDRYYNLREYKEDLVRVYEGREYLDLSNAYVSSTISNNVVFFRRLPSVPQVNNACFGTLIEPNVVLTLAECVLDEGKVFYFYFSHFYLPKVIIHPNYNKERLEHNIAIVKLESTVDPSEHVFPTCLWQNITHSPVKQLVLDFDLISKYKLFFVLDHTEIMTRVWERSSQKCRLAQKYSDLLPQGLQHEHLCFQNQPFLVPGSCNAMSGSAIEQEYGDEKIYIHGINLFGRDCGYGEPAVGIRLSAHKEWLESVLLPHLKSESLVYIDPDLELGDECEYADGTKGICEAKQSCPAIHTRLQYKQQISFCSNGTVVCCSNKATNSRMMAIEKEINECEERYRHLRTDQYNERSHAVKIGWQDERNTTYECYGYLISTRGVVSSASCLLKRADLPNIVRLGGFDSLDNSRVIPIERVIIHPNYEKAKQQHSIAIVRLETAVDPTENAFPTCLWQNITHSP</sequence>
<dbReference type="PROSITE" id="PS50240">
    <property type="entry name" value="TRYPSIN_DOM"/>
    <property type="match status" value="2"/>
</dbReference>
<keyword evidence="2" id="KW-0964">Secreted</keyword>
<evidence type="ECO:0000256" key="5">
    <source>
        <dbReference type="ARBA" id="ARBA00022859"/>
    </source>
</evidence>
<evidence type="ECO:0000313" key="12">
    <source>
        <dbReference type="EMBL" id="EAA00585.4"/>
    </source>
</evidence>
<dbReference type="PANTHER" id="PTHR24260:SF147">
    <property type="entry name" value="EG:BACR7A4.3 PROTEIN-RELATED"/>
    <property type="match status" value="1"/>
</dbReference>
<dbReference type="SMART" id="SM00020">
    <property type="entry name" value="Tryp_SPc"/>
    <property type="match status" value="1"/>
</dbReference>
<dbReference type="InterPro" id="IPR009003">
    <property type="entry name" value="Peptidase_S1_PA"/>
</dbReference>
<evidence type="ECO:0000256" key="6">
    <source>
        <dbReference type="ARBA" id="ARBA00023157"/>
    </source>
</evidence>
<keyword evidence="4" id="KW-0732">Signal</keyword>
<feature type="non-terminal residue" evidence="12">
    <location>
        <position position="737"/>
    </location>
</feature>
<dbReference type="VEuPathDB" id="VectorBase:AGAMI1_005175"/>
<dbReference type="EMBL" id="AAAB01008986">
    <property type="protein sequence ID" value="EAA00585.4"/>
    <property type="molecule type" value="Genomic_DNA"/>
</dbReference>
<dbReference type="PANTHER" id="PTHR24260">
    <property type="match status" value="1"/>
</dbReference>
<dbReference type="InterPro" id="IPR043504">
    <property type="entry name" value="Peptidase_S1_PA_chymotrypsin"/>
</dbReference>
<dbReference type="AlphaFoldDB" id="Q7PZP9"/>
<dbReference type="PROSITE" id="PS00135">
    <property type="entry name" value="TRYPSIN_SER"/>
    <property type="match status" value="1"/>
</dbReference>
<dbReference type="VEuPathDB" id="VectorBase:AGAP027981"/>
<keyword evidence="9" id="KW-0645">Protease</keyword>
<reference evidence="12" key="2">
    <citation type="submission" date="2002-03" db="EMBL/GenBank/DDBJ databases">
        <authorList>
            <consortium name="The Anopheles Genome Sequencing Consortium"/>
        </authorList>
    </citation>
    <scope>NUCLEOTIDE SEQUENCE</scope>
    <source>
        <strain evidence="12">PEST</strain>
    </source>
</reference>
<dbReference type="GO" id="GO:0005576">
    <property type="term" value="C:extracellular region"/>
    <property type="evidence" value="ECO:0007669"/>
    <property type="project" value="UniProtKB-SubCell"/>
</dbReference>
<evidence type="ECO:0000256" key="1">
    <source>
        <dbReference type="ARBA" id="ARBA00004613"/>
    </source>
</evidence>
<dbReference type="SUPFAM" id="SSF50494">
    <property type="entry name" value="Trypsin-like serine proteases"/>
    <property type="match status" value="3"/>
</dbReference>
<dbReference type="InterPro" id="IPR018114">
    <property type="entry name" value="TRYPSIN_HIS"/>
</dbReference>
<dbReference type="GO" id="GO:0004252">
    <property type="term" value="F:serine-type endopeptidase activity"/>
    <property type="evidence" value="ECO:0007669"/>
    <property type="project" value="InterPro"/>
</dbReference>
<dbReference type="PhylomeDB" id="Q7PZP9"/>
<reference evidence="12" key="3">
    <citation type="journal article" date="2004" name="Trends Parasitol.">
        <title>The Anopheles gambiae genome: an update.</title>
        <authorList>
            <person name="Mongin E."/>
            <person name="Louis C."/>
            <person name="Holt R.A."/>
            <person name="Birney E."/>
            <person name="Collins F.H."/>
        </authorList>
    </citation>
    <scope>NUCLEOTIDE SEQUENCE</scope>
    <source>
        <strain evidence="12">PEST</strain>
    </source>
</reference>
<evidence type="ECO:0000259" key="11">
    <source>
        <dbReference type="PROSITE" id="PS50240"/>
    </source>
</evidence>
<dbReference type="CDD" id="cd00190">
    <property type="entry name" value="Tryp_SPc"/>
    <property type="match status" value="1"/>
</dbReference>
<evidence type="ECO:0000256" key="10">
    <source>
        <dbReference type="SAM" id="Coils"/>
    </source>
</evidence>
<comment type="subcellular location">
    <subcellularLocation>
        <location evidence="1">Secreted</location>
    </subcellularLocation>
</comment>
<keyword evidence="5" id="KW-0391">Immunity</keyword>
<evidence type="ECO:0000256" key="8">
    <source>
        <dbReference type="ARBA" id="ARBA00024195"/>
    </source>
</evidence>
<evidence type="ECO:0000256" key="4">
    <source>
        <dbReference type="ARBA" id="ARBA00022729"/>
    </source>
</evidence>
<keyword evidence="9" id="KW-0378">Hydrolase</keyword>
<reference evidence="12" key="1">
    <citation type="journal article" date="2002" name="Science">
        <title>The genome sequence of the malaria mosquito Anopheles gambiae.</title>
        <authorList>
            <person name="Holt R.A."/>
            <person name="Subramanian G.M."/>
            <person name="Halpern A."/>
            <person name="Sutton G.G."/>
            <person name="Charlab R."/>
            <person name="Nusskern D.R."/>
            <person name="Wincker P."/>
            <person name="Clark A.G."/>
            <person name="Ribeiro J.M."/>
            <person name="Wides R."/>
            <person name="Salzberg S.L."/>
            <person name="Loftus B."/>
            <person name="Yandell M."/>
            <person name="Majoros W.H."/>
            <person name="Rusch D.B."/>
            <person name="Lai Z."/>
            <person name="Kraft C.L."/>
            <person name="Abril J.F."/>
            <person name="Anthouard V."/>
            <person name="Arensburger P."/>
            <person name="Atkinson P.W."/>
            <person name="Baden H."/>
            <person name="de Berardinis V."/>
            <person name="Baldwin D."/>
            <person name="Benes V."/>
            <person name="Biedler J."/>
            <person name="Blass C."/>
            <person name="Bolanos R."/>
            <person name="Boscus D."/>
            <person name="Barnstead M."/>
            <person name="Cai S."/>
            <person name="Center A."/>
            <person name="Chaturverdi K."/>
            <person name="Christophides G.K."/>
            <person name="Chrystal M.A."/>
            <person name="Clamp M."/>
            <person name="Cravchik A."/>
            <person name="Curwen V."/>
            <person name="Dana A."/>
            <person name="Delcher A."/>
            <person name="Dew I."/>
            <person name="Evans C.A."/>
            <person name="Flanigan M."/>
            <person name="Grundschober-Freimoser A."/>
            <person name="Friedli L."/>
            <person name="Gu Z."/>
            <person name="Guan P."/>
            <person name="Guigo R."/>
            <person name="Hillenmeyer M.E."/>
            <person name="Hladun S.L."/>
            <person name="Hogan J.R."/>
            <person name="Hong Y.S."/>
            <person name="Hoover J."/>
            <person name="Jaillon O."/>
            <person name="Ke Z."/>
            <person name="Kodira C."/>
            <person name="Kokoza E."/>
            <person name="Koutsos A."/>
            <person name="Letunic I."/>
            <person name="Levitsky A."/>
            <person name="Liang Y."/>
            <person name="Lin J.J."/>
            <person name="Lobo N.F."/>
            <person name="Lopez J.R."/>
            <person name="Malek J.A."/>
            <person name="McIntosh T.C."/>
            <person name="Meister S."/>
            <person name="Miller J."/>
            <person name="Mobarry C."/>
            <person name="Mongin E."/>
            <person name="Murphy S.D."/>
            <person name="O'Brochta D.A."/>
            <person name="Pfannkoch C."/>
            <person name="Qi R."/>
            <person name="Regier M.A."/>
            <person name="Remington K."/>
            <person name="Shao H."/>
            <person name="Sharakhova M.V."/>
            <person name="Sitter C.D."/>
            <person name="Shetty J."/>
            <person name="Smith T.J."/>
            <person name="Strong R."/>
            <person name="Sun J."/>
            <person name="Thomasova D."/>
            <person name="Ton L.Q."/>
            <person name="Topalis P."/>
            <person name="Tu Z."/>
            <person name="Unger M.F."/>
            <person name="Walenz B."/>
            <person name="Wang A."/>
            <person name="Wang J."/>
            <person name="Wang M."/>
            <person name="Wang X."/>
            <person name="Woodford K.J."/>
            <person name="Wortman J.R."/>
            <person name="Wu M."/>
            <person name="Yao A."/>
            <person name="Zdobnov E.M."/>
            <person name="Zhang H."/>
            <person name="Zhao Q."/>
            <person name="Zhao S."/>
            <person name="Zhu S.C."/>
            <person name="Zhimulev I."/>
            <person name="Coluzzi M."/>
            <person name="della Torre A."/>
            <person name="Roth C.W."/>
            <person name="Louis C."/>
            <person name="Kalush F."/>
            <person name="Mural R.J."/>
            <person name="Myers E.W."/>
            <person name="Adams M.D."/>
            <person name="Smith H.O."/>
            <person name="Broder S."/>
            <person name="Gardner M.J."/>
            <person name="Fraser C.M."/>
            <person name="Birney E."/>
            <person name="Bork P."/>
            <person name="Brey P.T."/>
            <person name="Venter J.C."/>
            <person name="Weissenbach J."/>
            <person name="Kafatos F.C."/>
            <person name="Collins F.H."/>
            <person name="Hoffman S.L."/>
        </authorList>
    </citation>
    <scope>NUCLEOTIDE SEQUENCE [LARGE SCALE GENOMIC DNA]</scope>
    <source>
        <strain evidence="12">PEST</strain>
    </source>
</reference>
<feature type="non-terminal residue" evidence="12">
    <location>
        <position position="1"/>
    </location>
</feature>
<accession>Q7PZP9</accession>
<evidence type="ECO:0000256" key="3">
    <source>
        <dbReference type="ARBA" id="ARBA00022588"/>
    </source>
</evidence>
<name>Q7PZP9_ANOGA</name>
<dbReference type="InterPro" id="IPR001314">
    <property type="entry name" value="Peptidase_S1A"/>
</dbReference>
<dbReference type="PRINTS" id="PR00722">
    <property type="entry name" value="CHYMOTRYPSIN"/>
</dbReference>
<feature type="domain" description="Peptidase S1" evidence="11">
    <location>
        <begin position="20"/>
        <end position="264"/>
    </location>
</feature>
<dbReference type="InterPro" id="IPR051333">
    <property type="entry name" value="CLIP_Serine_Protease"/>
</dbReference>
<reference evidence="12" key="4">
    <citation type="journal article" date="2007" name="Genome Biol.">
        <title>Update of the Anopheles gambiae PEST genome assembly.</title>
        <authorList>
            <person name="Sharakhova M.V."/>
            <person name="Hammond M.P."/>
            <person name="Lobo N.F."/>
            <person name="Krzywinski J."/>
            <person name="Unger M.F."/>
            <person name="Hillenmeyer M.E."/>
            <person name="Bruggner R.V."/>
            <person name="Birney E."/>
            <person name="Collins F.H."/>
        </authorList>
    </citation>
    <scope>NUCLEOTIDE SEQUENCE</scope>
    <source>
        <strain evidence="12">PEST</strain>
    </source>
</reference>
<keyword evidence="10" id="KW-0175">Coiled coil</keyword>
<comment type="caution">
    <text evidence="12">The sequence shown here is derived from an EMBL/GenBank/DDBJ whole genome shotgun (WGS) entry which is preliminary data.</text>
</comment>
<keyword evidence="6" id="KW-1015">Disulfide bond</keyword>
<dbReference type="InterPro" id="IPR033116">
    <property type="entry name" value="TRYPSIN_SER"/>
</dbReference>
<dbReference type="InterPro" id="IPR001254">
    <property type="entry name" value="Trypsin_dom"/>
</dbReference>
<dbReference type="PROSITE" id="PS00134">
    <property type="entry name" value="TRYPSIN_HIS"/>
    <property type="match status" value="1"/>
</dbReference>
<dbReference type="FunFam" id="2.40.10.10:FF:000028">
    <property type="entry name" value="Serine protease easter"/>
    <property type="match status" value="1"/>
</dbReference>
<feature type="coiled-coil region" evidence="10">
    <location>
        <begin position="598"/>
        <end position="625"/>
    </location>
</feature>
<proteinExistence type="inferred from homology"/>
<dbReference type="GO" id="GO:0006508">
    <property type="term" value="P:proteolysis"/>
    <property type="evidence" value="ECO:0007669"/>
    <property type="project" value="UniProtKB-KW"/>
</dbReference>
<protein>
    <submittedName>
        <fullName evidence="12">AGAP012022-PA</fullName>
    </submittedName>
</protein>
<dbReference type="Gene3D" id="2.40.10.10">
    <property type="entry name" value="Trypsin-like serine proteases"/>
    <property type="match status" value="3"/>
</dbReference>